<feature type="region of interest" description="Disordered" evidence="1">
    <location>
        <begin position="19"/>
        <end position="44"/>
    </location>
</feature>
<comment type="caution">
    <text evidence="2">The sequence shown here is derived from an EMBL/GenBank/DDBJ whole genome shotgun (WGS) entry which is preliminary data.</text>
</comment>
<protein>
    <submittedName>
        <fullName evidence="2">Uncharacterized protein</fullName>
    </submittedName>
</protein>
<dbReference type="EMBL" id="JAHRIP010066123">
    <property type="protein sequence ID" value="MEQ2306242.1"/>
    <property type="molecule type" value="Genomic_DNA"/>
</dbReference>
<organism evidence="2 3">
    <name type="scientific">Ameca splendens</name>
    <dbReference type="NCBI Taxonomy" id="208324"/>
    <lineage>
        <taxon>Eukaryota</taxon>
        <taxon>Metazoa</taxon>
        <taxon>Chordata</taxon>
        <taxon>Craniata</taxon>
        <taxon>Vertebrata</taxon>
        <taxon>Euteleostomi</taxon>
        <taxon>Actinopterygii</taxon>
        <taxon>Neopterygii</taxon>
        <taxon>Teleostei</taxon>
        <taxon>Neoteleostei</taxon>
        <taxon>Acanthomorphata</taxon>
        <taxon>Ovalentaria</taxon>
        <taxon>Atherinomorphae</taxon>
        <taxon>Cyprinodontiformes</taxon>
        <taxon>Goodeidae</taxon>
        <taxon>Ameca</taxon>
    </lineage>
</organism>
<gene>
    <name evidence="2" type="ORF">AMECASPLE_006127</name>
</gene>
<feature type="compositionally biased region" description="Polar residues" evidence="1">
    <location>
        <begin position="21"/>
        <end position="43"/>
    </location>
</feature>
<sequence length="105" mass="11411">MTRCGKLWELLLLRGNERWESGSSTRSQVHTSRSPSSRKQLQPRTICAKQKPQFNMKGRTARAAAGIKARGRVSDEEVGGSCGFLSPDRRSAGGCEPRCSSSGSV</sequence>
<feature type="region of interest" description="Disordered" evidence="1">
    <location>
        <begin position="76"/>
        <end position="105"/>
    </location>
</feature>
<evidence type="ECO:0000313" key="2">
    <source>
        <dbReference type="EMBL" id="MEQ2306242.1"/>
    </source>
</evidence>
<name>A0ABV0ZKF5_9TELE</name>
<accession>A0ABV0ZKF5</accession>
<evidence type="ECO:0000313" key="3">
    <source>
        <dbReference type="Proteomes" id="UP001469553"/>
    </source>
</evidence>
<keyword evidence="3" id="KW-1185">Reference proteome</keyword>
<dbReference type="Proteomes" id="UP001469553">
    <property type="component" value="Unassembled WGS sequence"/>
</dbReference>
<proteinExistence type="predicted"/>
<reference evidence="2 3" key="1">
    <citation type="submission" date="2021-06" db="EMBL/GenBank/DDBJ databases">
        <authorList>
            <person name="Palmer J.M."/>
        </authorList>
    </citation>
    <scope>NUCLEOTIDE SEQUENCE [LARGE SCALE GENOMIC DNA]</scope>
    <source>
        <strain evidence="2 3">AS_MEX2019</strain>
        <tissue evidence="2">Muscle</tissue>
    </source>
</reference>
<evidence type="ECO:0000256" key="1">
    <source>
        <dbReference type="SAM" id="MobiDB-lite"/>
    </source>
</evidence>